<name>A0AAW0BJD7_9AGAR</name>
<dbReference type="AlphaFoldDB" id="A0AAW0BJD7"/>
<proteinExistence type="inferred from homology"/>
<evidence type="ECO:0000256" key="2">
    <source>
        <dbReference type="ARBA" id="ARBA00022679"/>
    </source>
</evidence>
<comment type="caution">
    <text evidence="4">The sequence shown here is derived from an EMBL/GenBank/DDBJ whole genome shotgun (WGS) entry which is preliminary data.</text>
</comment>
<dbReference type="GO" id="GO:0006487">
    <property type="term" value="P:protein N-linked glycosylation"/>
    <property type="evidence" value="ECO:0007669"/>
    <property type="project" value="TreeGrafter"/>
</dbReference>
<dbReference type="GO" id="GO:0000032">
    <property type="term" value="P:cell wall mannoprotein biosynthetic process"/>
    <property type="evidence" value="ECO:0007669"/>
    <property type="project" value="TreeGrafter"/>
</dbReference>
<dbReference type="InterPro" id="IPR002685">
    <property type="entry name" value="Glyco_trans_15"/>
</dbReference>
<protein>
    <recommendedName>
        <fullName evidence="6">Glycosyltransferase family 15 protein</fullName>
    </recommendedName>
</protein>
<dbReference type="GO" id="GO:0005794">
    <property type="term" value="C:Golgi apparatus"/>
    <property type="evidence" value="ECO:0007669"/>
    <property type="project" value="TreeGrafter"/>
</dbReference>
<keyword evidence="2" id="KW-0808">Transferase</keyword>
<dbReference type="GO" id="GO:0016020">
    <property type="term" value="C:membrane"/>
    <property type="evidence" value="ECO:0007669"/>
    <property type="project" value="InterPro"/>
</dbReference>
<dbReference type="PANTHER" id="PTHR31121:SF6">
    <property type="entry name" value="ALPHA-1,2 MANNOSYLTRANSFERASE KTR1"/>
    <property type="match status" value="1"/>
</dbReference>
<dbReference type="PANTHER" id="PTHR31121">
    <property type="entry name" value="ALPHA-1,2 MANNOSYLTRANSFERASE KTR1"/>
    <property type="match status" value="1"/>
</dbReference>
<dbReference type="EMBL" id="JAYKXP010000109">
    <property type="protein sequence ID" value="KAK7025978.1"/>
    <property type="molecule type" value="Genomic_DNA"/>
</dbReference>
<feature type="region of interest" description="Disordered" evidence="3">
    <location>
        <begin position="55"/>
        <end position="85"/>
    </location>
</feature>
<keyword evidence="5" id="KW-1185">Reference proteome</keyword>
<evidence type="ECO:0000313" key="5">
    <source>
        <dbReference type="Proteomes" id="UP001383192"/>
    </source>
</evidence>
<comment type="similarity">
    <text evidence="1">Belongs to the glycosyltransferase 15 family.</text>
</comment>
<dbReference type="GO" id="GO:0000026">
    <property type="term" value="F:alpha-1,2-mannosyltransferase activity"/>
    <property type="evidence" value="ECO:0007669"/>
    <property type="project" value="TreeGrafter"/>
</dbReference>
<evidence type="ECO:0008006" key="6">
    <source>
        <dbReference type="Google" id="ProtNLM"/>
    </source>
</evidence>
<accession>A0AAW0BJD7</accession>
<dbReference type="FunFam" id="3.90.550.10:FF:000051">
    <property type="entry name" value="Alpha-1,2-mannosyltransferase (Ktr4)"/>
    <property type="match status" value="1"/>
</dbReference>
<gene>
    <name evidence="4" type="ORF">VNI00_015808</name>
</gene>
<evidence type="ECO:0000256" key="1">
    <source>
        <dbReference type="ARBA" id="ARBA00007677"/>
    </source>
</evidence>
<sequence length="397" mass="46445">MIRWPGRQRHLVAVCILAGLFYGLSLVFDDVRGLSLAMITHTPRDLFNTQATLRSENKASSPDALDVGHDSDTVQEGSVPPQPVGDGTANATMVFLARNSDLDGVLSSMGHVEERFNKKYGYPWVFLNEVEFTDEFKERVTSATSAPVSFGLIPREHWYQPDWIDEDKARMGREKMEAQKIIYADSVPYRNMCRFNSGFFFQHPLLRPYKYYWRVEPGIEYTCDVTYDPFDYMRDHDKVYGFTISFTEWEPTIPTLWQTVQEFIELYSQYVSENNAMRYLSDNGGKTYNLCHFWSNFEIADMDFWRGEAYQKFFEFLESKGGFYYERWGDAPVHSIAVALFAPRDKIHFFNDVGYRHPPFEHCPKGEARSRKNCNCDPKQSLDYFPQSCIPRYERLW</sequence>
<evidence type="ECO:0000256" key="3">
    <source>
        <dbReference type="SAM" id="MobiDB-lite"/>
    </source>
</evidence>
<evidence type="ECO:0000313" key="4">
    <source>
        <dbReference type="EMBL" id="KAK7025978.1"/>
    </source>
</evidence>
<dbReference type="SUPFAM" id="SSF53448">
    <property type="entry name" value="Nucleotide-diphospho-sugar transferases"/>
    <property type="match status" value="1"/>
</dbReference>
<dbReference type="Gene3D" id="3.90.550.10">
    <property type="entry name" value="Spore Coat Polysaccharide Biosynthesis Protein SpsA, Chain A"/>
    <property type="match status" value="1"/>
</dbReference>
<reference evidence="4 5" key="1">
    <citation type="submission" date="2024-01" db="EMBL/GenBank/DDBJ databases">
        <title>A draft genome for a cacao thread blight-causing isolate of Paramarasmius palmivorus.</title>
        <authorList>
            <person name="Baruah I.K."/>
            <person name="Bukari Y."/>
            <person name="Amoako-Attah I."/>
            <person name="Meinhardt L.W."/>
            <person name="Bailey B.A."/>
            <person name="Cohen S.P."/>
        </authorList>
    </citation>
    <scope>NUCLEOTIDE SEQUENCE [LARGE SCALE GENOMIC DNA]</scope>
    <source>
        <strain evidence="4 5">GH-12</strain>
    </source>
</reference>
<dbReference type="Proteomes" id="UP001383192">
    <property type="component" value="Unassembled WGS sequence"/>
</dbReference>
<dbReference type="InterPro" id="IPR029044">
    <property type="entry name" value="Nucleotide-diphossugar_trans"/>
</dbReference>
<dbReference type="Pfam" id="PF01793">
    <property type="entry name" value="Glyco_transf_15"/>
    <property type="match status" value="1"/>
</dbReference>
<organism evidence="4 5">
    <name type="scientific">Paramarasmius palmivorus</name>
    <dbReference type="NCBI Taxonomy" id="297713"/>
    <lineage>
        <taxon>Eukaryota</taxon>
        <taxon>Fungi</taxon>
        <taxon>Dikarya</taxon>
        <taxon>Basidiomycota</taxon>
        <taxon>Agaricomycotina</taxon>
        <taxon>Agaricomycetes</taxon>
        <taxon>Agaricomycetidae</taxon>
        <taxon>Agaricales</taxon>
        <taxon>Marasmiineae</taxon>
        <taxon>Marasmiaceae</taxon>
        <taxon>Paramarasmius</taxon>
    </lineage>
</organism>